<gene>
    <name evidence="2" type="ORF">C5L30_001143</name>
</gene>
<accession>A0A4R5NG67</accession>
<dbReference type="InterPro" id="IPR010699">
    <property type="entry name" value="DUF1275"/>
</dbReference>
<feature type="transmembrane region" description="Helical" evidence="1">
    <location>
        <begin position="12"/>
        <end position="31"/>
    </location>
</feature>
<reference evidence="2 3" key="1">
    <citation type="journal article" date="2019" name="Appl. Microbiol. Biotechnol.">
        <title>Uncovering carbohydrate metabolism through a genotype-phenotype association study of 56 lactic acid bacteria genomes.</title>
        <authorList>
            <person name="Buron-Moles G."/>
            <person name="Chailyan A."/>
            <person name="Dolejs I."/>
            <person name="Forster J."/>
            <person name="Miks M.H."/>
        </authorList>
    </citation>
    <scope>NUCLEOTIDE SEQUENCE [LARGE SCALE GENOMIC DNA]</scope>
    <source>
        <strain evidence="2 3">ATCC 29644</strain>
    </source>
</reference>
<name>A0A4R5NG67_9LACO</name>
<feature type="transmembrane region" description="Helical" evidence="1">
    <location>
        <begin position="107"/>
        <end position="129"/>
    </location>
</feature>
<keyword evidence="1" id="KW-0812">Transmembrane</keyword>
<feature type="transmembrane region" description="Helical" evidence="1">
    <location>
        <begin position="217"/>
        <end position="237"/>
    </location>
</feature>
<dbReference type="Pfam" id="PF06912">
    <property type="entry name" value="DUF1275"/>
    <property type="match status" value="1"/>
</dbReference>
<evidence type="ECO:0000313" key="2">
    <source>
        <dbReference type="EMBL" id="TDG72332.1"/>
    </source>
</evidence>
<keyword evidence="1" id="KW-0472">Membrane</keyword>
<dbReference type="EMBL" id="PUFN01000017">
    <property type="protein sequence ID" value="TDG72332.1"/>
    <property type="molecule type" value="Genomic_DNA"/>
</dbReference>
<keyword evidence="1" id="KW-1133">Transmembrane helix</keyword>
<evidence type="ECO:0008006" key="4">
    <source>
        <dbReference type="Google" id="ProtNLM"/>
    </source>
</evidence>
<feature type="transmembrane region" description="Helical" evidence="1">
    <location>
        <begin position="193"/>
        <end position="211"/>
    </location>
</feature>
<organism evidence="2 3">
    <name type="scientific">Companilactobacillus farciminis</name>
    <dbReference type="NCBI Taxonomy" id="1612"/>
    <lineage>
        <taxon>Bacteria</taxon>
        <taxon>Bacillati</taxon>
        <taxon>Bacillota</taxon>
        <taxon>Bacilli</taxon>
        <taxon>Lactobacillales</taxon>
        <taxon>Lactobacillaceae</taxon>
        <taxon>Companilactobacillus</taxon>
    </lineage>
</organism>
<dbReference type="OrthoDB" id="7057004at2"/>
<dbReference type="Proteomes" id="UP000295257">
    <property type="component" value="Unassembled WGS sequence"/>
</dbReference>
<evidence type="ECO:0000256" key="1">
    <source>
        <dbReference type="SAM" id="Phobius"/>
    </source>
</evidence>
<feature type="transmembrane region" description="Helical" evidence="1">
    <location>
        <begin position="66"/>
        <end position="87"/>
    </location>
</feature>
<sequence>MEGKFQYPIEQRLWFACVLTMIAGSLDAYSFLFHGGVFAGLQTGNLILLGIHLGQHSLDAVIRHTLSILAFIIGTIVIRSVQLRFLIRLKPDESPQQTFLRNKRQQQLHLIVLAYEITMIILSIFLDMLGNTEIAAMFLSMAVAGELEEFRKVRGQTFTPLTMTSDLRALAEAVFDESVSHATTARQNAIQTFALMFCFIAGATLVGYTQTELSNKTILIPLVILTILALFLLVNYVKYFKKKHDF</sequence>
<dbReference type="PANTHER" id="PTHR37314:SF4">
    <property type="entry name" value="UPF0700 TRANSMEMBRANE PROTEIN YOAK"/>
    <property type="match status" value="1"/>
</dbReference>
<dbReference type="PANTHER" id="PTHR37314">
    <property type="entry name" value="SLR0142 PROTEIN"/>
    <property type="match status" value="1"/>
</dbReference>
<comment type="caution">
    <text evidence="2">The sequence shown here is derived from an EMBL/GenBank/DDBJ whole genome shotgun (WGS) entry which is preliminary data.</text>
</comment>
<dbReference type="AlphaFoldDB" id="A0A4R5NG67"/>
<evidence type="ECO:0000313" key="3">
    <source>
        <dbReference type="Proteomes" id="UP000295257"/>
    </source>
</evidence>
<protein>
    <recommendedName>
        <fullName evidence="4">DUF1275 domain-containing protein</fullName>
    </recommendedName>
</protein>
<dbReference type="RefSeq" id="WP_010019835.1">
    <property type="nucleotide sequence ID" value="NZ_PUFN01000017.1"/>
</dbReference>
<keyword evidence="3" id="KW-1185">Reference proteome</keyword>
<proteinExistence type="predicted"/>